<reference evidence="1 2" key="2">
    <citation type="journal article" date="2022" name="Mol. Ecol. Resour.">
        <title>The genomes of chicory, endive, great burdock and yacon provide insights into Asteraceae paleo-polyploidization history and plant inulin production.</title>
        <authorList>
            <person name="Fan W."/>
            <person name="Wang S."/>
            <person name="Wang H."/>
            <person name="Wang A."/>
            <person name="Jiang F."/>
            <person name="Liu H."/>
            <person name="Zhao H."/>
            <person name="Xu D."/>
            <person name="Zhang Y."/>
        </authorList>
    </citation>
    <scope>NUCLEOTIDE SEQUENCE [LARGE SCALE GENOMIC DNA]</scope>
    <source>
        <strain evidence="2">cv. Niubang</strain>
    </source>
</reference>
<organism evidence="1 2">
    <name type="scientific">Arctium lappa</name>
    <name type="common">Greater burdock</name>
    <name type="synonym">Lappa major</name>
    <dbReference type="NCBI Taxonomy" id="4217"/>
    <lineage>
        <taxon>Eukaryota</taxon>
        <taxon>Viridiplantae</taxon>
        <taxon>Streptophyta</taxon>
        <taxon>Embryophyta</taxon>
        <taxon>Tracheophyta</taxon>
        <taxon>Spermatophyta</taxon>
        <taxon>Magnoliopsida</taxon>
        <taxon>eudicotyledons</taxon>
        <taxon>Gunneridae</taxon>
        <taxon>Pentapetalae</taxon>
        <taxon>asterids</taxon>
        <taxon>campanulids</taxon>
        <taxon>Asterales</taxon>
        <taxon>Asteraceae</taxon>
        <taxon>Carduoideae</taxon>
        <taxon>Cardueae</taxon>
        <taxon>Arctiinae</taxon>
        <taxon>Arctium</taxon>
    </lineage>
</organism>
<proteinExistence type="predicted"/>
<dbReference type="EMBL" id="CM042048">
    <property type="protein sequence ID" value="KAI3759416.1"/>
    <property type="molecule type" value="Genomic_DNA"/>
</dbReference>
<keyword evidence="2" id="KW-1185">Reference proteome</keyword>
<protein>
    <submittedName>
        <fullName evidence="1">Uncharacterized protein</fullName>
    </submittedName>
</protein>
<evidence type="ECO:0000313" key="1">
    <source>
        <dbReference type="EMBL" id="KAI3759416.1"/>
    </source>
</evidence>
<comment type="caution">
    <text evidence="1">The sequence shown here is derived from an EMBL/GenBank/DDBJ whole genome shotgun (WGS) entry which is preliminary data.</text>
</comment>
<dbReference type="Proteomes" id="UP001055879">
    <property type="component" value="Linkage Group LG02"/>
</dbReference>
<gene>
    <name evidence="1" type="ORF">L6452_07218</name>
</gene>
<evidence type="ECO:0000313" key="2">
    <source>
        <dbReference type="Proteomes" id="UP001055879"/>
    </source>
</evidence>
<reference evidence="2" key="1">
    <citation type="journal article" date="2022" name="Mol. Ecol. Resour.">
        <title>The genomes of chicory, endive, great burdock and yacon provide insights into Asteraceae palaeo-polyploidization history and plant inulin production.</title>
        <authorList>
            <person name="Fan W."/>
            <person name="Wang S."/>
            <person name="Wang H."/>
            <person name="Wang A."/>
            <person name="Jiang F."/>
            <person name="Liu H."/>
            <person name="Zhao H."/>
            <person name="Xu D."/>
            <person name="Zhang Y."/>
        </authorList>
    </citation>
    <scope>NUCLEOTIDE SEQUENCE [LARGE SCALE GENOMIC DNA]</scope>
    <source>
        <strain evidence="2">cv. Niubang</strain>
    </source>
</reference>
<accession>A0ACB9ELS1</accession>
<sequence>MAEHHQPQSYGYQQRHPMDTTTNKSQYYYQQNNDQPSTSKLLAVLTLFPVGGVCFLLAGLTLTATLIGIAIATPVFVIFSPVLVPAALTFALAIAGFITSGAFGVTALSSLTYIFNYFRKTQMGGGGGGGVSLQDSMDYAKRRAQDTAGYVGQKVKDVGQRTQDSAARA</sequence>
<name>A0ACB9ELS1_ARCLA</name>